<organism evidence="2 3">
    <name type="scientific">Nonomuraea soli</name>
    <dbReference type="NCBI Taxonomy" id="1032476"/>
    <lineage>
        <taxon>Bacteria</taxon>
        <taxon>Bacillati</taxon>
        <taxon>Actinomycetota</taxon>
        <taxon>Actinomycetes</taxon>
        <taxon>Streptosporangiales</taxon>
        <taxon>Streptosporangiaceae</taxon>
        <taxon>Nonomuraea</taxon>
    </lineage>
</organism>
<dbReference type="Pfam" id="PF07883">
    <property type="entry name" value="Cupin_2"/>
    <property type="match status" value="1"/>
</dbReference>
<evidence type="ECO:0000259" key="1">
    <source>
        <dbReference type="Pfam" id="PF07883"/>
    </source>
</evidence>
<accession>A0A7W0HV29</accession>
<dbReference type="InterPro" id="IPR014710">
    <property type="entry name" value="RmlC-like_jellyroll"/>
</dbReference>
<keyword evidence="3" id="KW-1185">Reference proteome</keyword>
<dbReference type="EMBL" id="JACDUR010000009">
    <property type="protein sequence ID" value="MBA2896814.1"/>
    <property type="molecule type" value="Genomic_DNA"/>
</dbReference>
<dbReference type="SUPFAM" id="SSF51182">
    <property type="entry name" value="RmlC-like cupins"/>
    <property type="match status" value="1"/>
</dbReference>
<dbReference type="Gene3D" id="2.60.120.10">
    <property type="entry name" value="Jelly Rolls"/>
    <property type="match status" value="1"/>
</dbReference>
<dbReference type="PANTHER" id="PTHR37694:SF1">
    <property type="entry name" value="SLR8022 PROTEIN"/>
    <property type="match status" value="1"/>
</dbReference>
<dbReference type="InterPro" id="IPR013096">
    <property type="entry name" value="Cupin_2"/>
</dbReference>
<evidence type="ECO:0000313" key="3">
    <source>
        <dbReference type="Proteomes" id="UP000530928"/>
    </source>
</evidence>
<comment type="caution">
    <text evidence="2">The sequence shown here is derived from an EMBL/GenBank/DDBJ whole genome shotgun (WGS) entry which is preliminary data.</text>
</comment>
<name>A0A7W0HV29_9ACTN</name>
<dbReference type="AlphaFoldDB" id="A0A7W0HV29"/>
<dbReference type="GO" id="GO:0051213">
    <property type="term" value="F:dioxygenase activity"/>
    <property type="evidence" value="ECO:0007669"/>
    <property type="project" value="UniProtKB-KW"/>
</dbReference>
<reference evidence="2 3" key="1">
    <citation type="submission" date="2020-07" db="EMBL/GenBank/DDBJ databases">
        <title>Genomic Encyclopedia of Type Strains, Phase IV (KMG-IV): sequencing the most valuable type-strain genomes for metagenomic binning, comparative biology and taxonomic classification.</title>
        <authorList>
            <person name="Goeker M."/>
        </authorList>
    </citation>
    <scope>NUCLEOTIDE SEQUENCE [LARGE SCALE GENOMIC DNA]</scope>
    <source>
        <strain evidence="2 3">DSM 45533</strain>
    </source>
</reference>
<dbReference type="RefSeq" id="WP_181615512.1">
    <property type="nucleotide sequence ID" value="NZ_BAABAM010000008.1"/>
</dbReference>
<dbReference type="Proteomes" id="UP000530928">
    <property type="component" value="Unassembled WGS sequence"/>
</dbReference>
<protein>
    <submittedName>
        <fullName evidence="2">Quercetin dioxygenase-like cupin family protein</fullName>
    </submittedName>
</protein>
<dbReference type="PANTHER" id="PTHR37694">
    <property type="entry name" value="SLR8022 PROTEIN"/>
    <property type="match status" value="1"/>
</dbReference>
<evidence type="ECO:0000313" key="2">
    <source>
        <dbReference type="EMBL" id="MBA2896814.1"/>
    </source>
</evidence>
<proteinExistence type="predicted"/>
<feature type="domain" description="Cupin type-2" evidence="1">
    <location>
        <begin position="43"/>
        <end position="103"/>
    </location>
</feature>
<dbReference type="CDD" id="cd02230">
    <property type="entry name" value="cupin_HP0902-like"/>
    <property type="match status" value="1"/>
</dbReference>
<gene>
    <name evidence="2" type="ORF">HNR30_008205</name>
</gene>
<dbReference type="InterPro" id="IPR011051">
    <property type="entry name" value="RmlC_Cupin_sf"/>
</dbReference>
<keyword evidence="2" id="KW-0223">Dioxygenase</keyword>
<sequence>MQKISLEATAREQLTAAAGSAAGRASTTVYGGHEHRLRQTVIALMAGQALSEHANPGEATVFVLRGRVRLTTGADAWEGRDGDFLVVPDELHGLEALEDSAVLLTVAK</sequence>
<keyword evidence="2" id="KW-0560">Oxidoreductase</keyword>